<organism evidence="2 3">
    <name type="scientific">Ditylenchus dipsaci</name>
    <dbReference type="NCBI Taxonomy" id="166011"/>
    <lineage>
        <taxon>Eukaryota</taxon>
        <taxon>Metazoa</taxon>
        <taxon>Ecdysozoa</taxon>
        <taxon>Nematoda</taxon>
        <taxon>Chromadorea</taxon>
        <taxon>Rhabditida</taxon>
        <taxon>Tylenchina</taxon>
        <taxon>Tylenchomorpha</taxon>
        <taxon>Sphaerularioidea</taxon>
        <taxon>Anguinidae</taxon>
        <taxon>Anguininae</taxon>
        <taxon>Ditylenchus</taxon>
    </lineage>
</organism>
<proteinExistence type="predicted"/>
<accession>A0A915DQT3</accession>
<keyword evidence="2" id="KW-1185">Reference proteome</keyword>
<protein>
    <submittedName>
        <fullName evidence="3">Uncharacterized protein</fullName>
    </submittedName>
</protein>
<feature type="compositionally biased region" description="Polar residues" evidence="1">
    <location>
        <begin position="84"/>
        <end position="100"/>
    </location>
</feature>
<name>A0A915DQT3_9BILA</name>
<dbReference type="AlphaFoldDB" id="A0A915DQT3"/>
<reference evidence="3" key="1">
    <citation type="submission" date="2022-11" db="UniProtKB">
        <authorList>
            <consortium name="WormBaseParasite"/>
        </authorList>
    </citation>
    <scope>IDENTIFICATION</scope>
</reference>
<evidence type="ECO:0000256" key="1">
    <source>
        <dbReference type="SAM" id="MobiDB-lite"/>
    </source>
</evidence>
<dbReference type="WBParaSite" id="jg22552">
    <property type="protein sequence ID" value="jg22552"/>
    <property type="gene ID" value="jg22552"/>
</dbReference>
<sequence>MNSKSKSVLAKGWLAQFSPPNAAKQSGTGNVQTGAEASLSTSSQVQIPSTQSSSSSTNSSSTNALAAKANEQLVSPAEGMILTPSPTQSINNRTNHFGSF</sequence>
<evidence type="ECO:0000313" key="3">
    <source>
        <dbReference type="WBParaSite" id="jg22552"/>
    </source>
</evidence>
<dbReference type="Proteomes" id="UP000887574">
    <property type="component" value="Unplaced"/>
</dbReference>
<feature type="compositionally biased region" description="Polar residues" evidence="1">
    <location>
        <begin position="23"/>
        <end position="39"/>
    </location>
</feature>
<evidence type="ECO:0000313" key="2">
    <source>
        <dbReference type="Proteomes" id="UP000887574"/>
    </source>
</evidence>
<feature type="compositionally biased region" description="Low complexity" evidence="1">
    <location>
        <begin position="40"/>
        <end position="62"/>
    </location>
</feature>
<feature type="region of interest" description="Disordered" evidence="1">
    <location>
        <begin position="1"/>
        <end position="100"/>
    </location>
</feature>